<reference evidence="3" key="1">
    <citation type="submission" date="2018-05" db="EMBL/GenBank/DDBJ databases">
        <authorList>
            <person name="Hao L."/>
        </authorList>
    </citation>
    <scope>NUCLEOTIDE SEQUENCE [LARGE SCALE GENOMIC DNA]</scope>
</reference>
<dbReference type="GO" id="GO:0003677">
    <property type="term" value="F:DNA binding"/>
    <property type="evidence" value="ECO:0007669"/>
    <property type="project" value="InterPro"/>
</dbReference>
<dbReference type="Gene3D" id="1.10.10.10">
    <property type="entry name" value="Winged helix-like DNA-binding domain superfamily/Winged helix DNA-binding domain"/>
    <property type="match status" value="1"/>
</dbReference>
<name>A0A2X3KKZ6_9BACT</name>
<evidence type="ECO:0000313" key="2">
    <source>
        <dbReference type="EMBL" id="SQD93281.1"/>
    </source>
</evidence>
<dbReference type="Proteomes" id="UP000249818">
    <property type="component" value="Chromosome BARAN1"/>
</dbReference>
<reference evidence="2" key="2">
    <citation type="submission" date="2018-05" db="EMBL/GenBank/DDBJ databases">
        <authorList>
            <person name="Lanie J.A."/>
            <person name="Ng W.-L."/>
            <person name="Kazmierczak K.M."/>
            <person name="Andrzejewski T.M."/>
            <person name="Davidsen T.M."/>
            <person name="Wayne K.J."/>
            <person name="Tettelin H."/>
            <person name="Glass J.I."/>
            <person name="Rusch D."/>
            <person name="Podicherti R."/>
            <person name="Tsui H.-C.T."/>
            <person name="Winkler M.E."/>
        </authorList>
    </citation>
    <scope>NUCLEOTIDE SEQUENCE [LARGE SCALE GENOMIC DNA]</scope>
    <source>
        <strain evidence="2">BARAN1 MAG</strain>
    </source>
</reference>
<dbReference type="EMBL" id="LS483254">
    <property type="protein sequence ID" value="SQD92257.1"/>
    <property type="molecule type" value="Genomic_DNA"/>
</dbReference>
<keyword evidence="3" id="KW-1185">Reference proteome</keyword>
<evidence type="ECO:0000313" key="1">
    <source>
        <dbReference type="EMBL" id="SQD92257.1"/>
    </source>
</evidence>
<dbReference type="InterPro" id="IPR002514">
    <property type="entry name" value="Transposase_8"/>
</dbReference>
<protein>
    <recommendedName>
        <fullName evidence="4">Transposase</fullName>
    </recommendedName>
</protein>
<dbReference type="RefSeq" id="WP_122030501.1">
    <property type="nucleotide sequence ID" value="NZ_LS483254.1"/>
</dbReference>
<evidence type="ECO:0008006" key="4">
    <source>
        <dbReference type="Google" id="ProtNLM"/>
    </source>
</evidence>
<dbReference type="SUPFAM" id="SSF46689">
    <property type="entry name" value="Homeodomain-like"/>
    <property type="match status" value="1"/>
</dbReference>
<dbReference type="OrthoDB" id="33002at2"/>
<dbReference type="InterPro" id="IPR036388">
    <property type="entry name" value="WH-like_DNA-bd_sf"/>
</dbReference>
<dbReference type="KEGG" id="bana:BARAN1_0232"/>
<dbReference type="GO" id="GO:0006313">
    <property type="term" value="P:DNA transposition"/>
    <property type="evidence" value="ECO:0007669"/>
    <property type="project" value="InterPro"/>
</dbReference>
<dbReference type="InterPro" id="IPR009057">
    <property type="entry name" value="Homeodomain-like_sf"/>
</dbReference>
<gene>
    <name evidence="1" type="ORF">BARAN1_0232</name>
    <name evidence="2" type="ORF">BARAN1_1259</name>
</gene>
<proteinExistence type="predicted"/>
<dbReference type="GO" id="GO:0004803">
    <property type="term" value="F:transposase activity"/>
    <property type="evidence" value="ECO:0007669"/>
    <property type="project" value="InterPro"/>
</dbReference>
<accession>A0A2X3KKZ6</accession>
<evidence type="ECO:0000313" key="3">
    <source>
        <dbReference type="Proteomes" id="UP000249818"/>
    </source>
</evidence>
<organism evidence="2 3">
    <name type="scientific">Candidatus Bipolaricaulis anaerobius</name>
    <dbReference type="NCBI Taxonomy" id="2026885"/>
    <lineage>
        <taxon>Bacteria</taxon>
        <taxon>Candidatus Bipolaricaulota</taxon>
        <taxon>Candidatus Bipolaricaulia</taxon>
        <taxon>Candidatus Bipolaricaulales</taxon>
        <taxon>Candidatus Bipolaricaulaceae</taxon>
        <taxon>Candidatus Bipolaricaulis</taxon>
    </lineage>
</organism>
<dbReference type="KEGG" id="bana:BARAN1_1259"/>
<dbReference type="AlphaFoldDB" id="A0A2X3KKZ6"/>
<dbReference type="EMBL" id="LS483254">
    <property type="protein sequence ID" value="SQD93281.1"/>
    <property type="molecule type" value="Genomic_DNA"/>
</dbReference>
<dbReference type="Pfam" id="PF01527">
    <property type="entry name" value="HTH_Tnp_1"/>
    <property type="match status" value="1"/>
</dbReference>
<sequence>MSTQNGRYSSAFKFQVVLESLKAEGKGGEAQVARAYGIHPVTLSNWKRQFLQRGPEVFGGTEEVKGYEKRIADLERVVGQKEVEIALLTNFLKGR</sequence>